<evidence type="ECO:0000313" key="6">
    <source>
        <dbReference type="Proteomes" id="UP001390669"/>
    </source>
</evidence>
<dbReference type="Gene3D" id="3.40.50.970">
    <property type="match status" value="1"/>
</dbReference>
<evidence type="ECO:0000256" key="3">
    <source>
        <dbReference type="ARBA" id="ARBA00023052"/>
    </source>
</evidence>
<feature type="domain" description="Dehydrogenase E1 component" evidence="4">
    <location>
        <begin position="32"/>
        <end position="310"/>
    </location>
</feature>
<reference evidence="5 6" key="1">
    <citation type="submission" date="2024-01" db="EMBL/GenBank/DDBJ databases">
        <title>The diversity of rhizobia nodulating Mimosa spp. in eleven states of Brazil covering several biomes is determined by host plant, location, and edaphic factors.</title>
        <authorList>
            <person name="Rouws L."/>
            <person name="Barauna A."/>
            <person name="Beukes C."/>
            <person name="De Faria S.M."/>
            <person name="Gross E."/>
            <person name="Dos Reis Junior F.B."/>
            <person name="Simon M."/>
            <person name="Maluk M."/>
            <person name="Odee D.W."/>
            <person name="Kenicer G."/>
            <person name="Young J.P.W."/>
            <person name="Reis V.M."/>
            <person name="Zilli J."/>
            <person name="James E.K."/>
        </authorList>
    </citation>
    <scope>NUCLEOTIDE SEQUENCE [LARGE SCALE GENOMIC DNA]</scope>
    <source>
        <strain evidence="5 6">JPY164</strain>
    </source>
</reference>
<dbReference type="RefSeq" id="WP_406952636.1">
    <property type="nucleotide sequence ID" value="NZ_JAYMRW010000007.1"/>
</dbReference>
<dbReference type="InterPro" id="IPR050642">
    <property type="entry name" value="PDH_E1_Alpha_Subunit"/>
</dbReference>
<dbReference type="PANTHER" id="PTHR11516:SF60">
    <property type="entry name" value="PYRUVATE DEHYDROGENASE E1 COMPONENT SUBUNIT ALPHA"/>
    <property type="match status" value="1"/>
</dbReference>
<protein>
    <submittedName>
        <fullName evidence="5">Thiamine pyrophosphate-dependent dehydrogenase E1 component subunit alpha</fullName>
    </submittedName>
</protein>
<dbReference type="Proteomes" id="UP001390669">
    <property type="component" value="Unassembled WGS sequence"/>
</dbReference>
<accession>A0ABU9SDC5</accession>
<dbReference type="EMBL" id="JAYMRW010000007">
    <property type="protein sequence ID" value="MEM5449361.1"/>
    <property type="molecule type" value="Genomic_DNA"/>
</dbReference>
<comment type="cofactor">
    <cofactor evidence="1">
        <name>thiamine diphosphate</name>
        <dbReference type="ChEBI" id="CHEBI:58937"/>
    </cofactor>
</comment>
<keyword evidence="3" id="KW-0786">Thiamine pyrophosphate</keyword>
<evidence type="ECO:0000256" key="1">
    <source>
        <dbReference type="ARBA" id="ARBA00001964"/>
    </source>
</evidence>
<sequence length="324" mass="35533">MPTGIPREGVLLDIYRRAMLIKLADDRFISQLSGGELQIAYYSPRGQEIVSAATSANLNTEDYVVTIYRGLHDHLAKGVPLKQLWAEFAGKATGTCKGKGGPMHITHPESGVLVTTGIVGAGLPIANGLALASKLRGEKRVTVCNFGDGASNIGAFHEALNLASVWKLPVIFLCHNNLYAEHTPFQKGTAVDSIAKRAASYDMPGVRVSGNDALEMYETSRIAIDRARNGGGPTLIEAMTFRFRGHNYGDRGEYIPAEQYAAAIESDPVTRYRQWLVEHLSGDTSLNEIDETIRHDIDEAVTFMRTSPYPTEDELNRDVFSEEF</sequence>
<dbReference type="PANTHER" id="PTHR11516">
    <property type="entry name" value="PYRUVATE DEHYDROGENASE E1 COMPONENT, ALPHA SUBUNIT BACTERIAL AND ORGANELLAR"/>
    <property type="match status" value="1"/>
</dbReference>
<evidence type="ECO:0000313" key="5">
    <source>
        <dbReference type="EMBL" id="MEM5449361.1"/>
    </source>
</evidence>
<comment type="caution">
    <text evidence="5">The sequence shown here is derived from an EMBL/GenBank/DDBJ whole genome shotgun (WGS) entry which is preliminary data.</text>
</comment>
<name>A0ABU9SDC5_9BURK</name>
<dbReference type="InterPro" id="IPR001017">
    <property type="entry name" value="DH_E1"/>
</dbReference>
<organism evidence="5 6">
    <name type="scientific">Paraburkholderia guartelaensis</name>
    <dbReference type="NCBI Taxonomy" id="2546446"/>
    <lineage>
        <taxon>Bacteria</taxon>
        <taxon>Pseudomonadati</taxon>
        <taxon>Pseudomonadota</taxon>
        <taxon>Betaproteobacteria</taxon>
        <taxon>Burkholderiales</taxon>
        <taxon>Burkholderiaceae</taxon>
        <taxon>Paraburkholderia</taxon>
    </lineage>
</organism>
<keyword evidence="6" id="KW-1185">Reference proteome</keyword>
<evidence type="ECO:0000256" key="2">
    <source>
        <dbReference type="ARBA" id="ARBA00023002"/>
    </source>
</evidence>
<dbReference type="SUPFAM" id="SSF52518">
    <property type="entry name" value="Thiamin diphosphate-binding fold (THDP-binding)"/>
    <property type="match status" value="1"/>
</dbReference>
<dbReference type="Pfam" id="PF00676">
    <property type="entry name" value="E1_dh"/>
    <property type="match status" value="1"/>
</dbReference>
<proteinExistence type="predicted"/>
<gene>
    <name evidence="5" type="ORF">VSR33_17915</name>
</gene>
<dbReference type="InterPro" id="IPR029061">
    <property type="entry name" value="THDP-binding"/>
</dbReference>
<dbReference type="CDD" id="cd02000">
    <property type="entry name" value="TPP_E1_PDC_ADC_BCADC"/>
    <property type="match status" value="1"/>
</dbReference>
<keyword evidence="2" id="KW-0560">Oxidoreductase</keyword>
<evidence type="ECO:0000259" key="4">
    <source>
        <dbReference type="Pfam" id="PF00676"/>
    </source>
</evidence>